<evidence type="ECO:0000256" key="4">
    <source>
        <dbReference type="ARBA" id="ARBA00023133"/>
    </source>
</evidence>
<keyword evidence="4" id="KW-0350">Heme biosynthesis</keyword>
<feature type="compositionally biased region" description="Acidic residues" evidence="11">
    <location>
        <begin position="113"/>
        <end position="131"/>
    </location>
</feature>
<evidence type="ECO:0000313" key="13">
    <source>
        <dbReference type="Proteomes" id="UP000002899"/>
    </source>
</evidence>
<dbReference type="EMBL" id="FO082872">
    <property type="protein sequence ID" value="SJK86057.1"/>
    <property type="molecule type" value="Genomic_DNA"/>
</dbReference>
<protein>
    <recommendedName>
        <fullName evidence="3">porphobilinogen synthase</fullName>
        <ecNumber evidence="3">4.2.1.24</ecNumber>
    </recommendedName>
    <alternativeName>
        <fullName evidence="8">Porphobilinogen synthase</fullName>
    </alternativeName>
</protein>
<dbReference type="Proteomes" id="UP000002899">
    <property type="component" value="Chromosome II"/>
</dbReference>
<evidence type="ECO:0000256" key="1">
    <source>
        <dbReference type="ARBA" id="ARBA00004694"/>
    </source>
</evidence>
<evidence type="ECO:0000256" key="5">
    <source>
        <dbReference type="ARBA" id="ARBA00023239"/>
    </source>
</evidence>
<dbReference type="EC" id="4.2.1.24" evidence="3"/>
<feature type="region of interest" description="Disordered" evidence="11">
    <location>
        <begin position="80"/>
        <end position="146"/>
    </location>
</feature>
<dbReference type="PRINTS" id="PR00144">
    <property type="entry name" value="DALDHYDRTASE"/>
</dbReference>
<dbReference type="GO" id="GO:0008270">
    <property type="term" value="F:zinc ion binding"/>
    <property type="evidence" value="ECO:0007669"/>
    <property type="project" value="TreeGrafter"/>
</dbReference>
<reference evidence="12 13" key="1">
    <citation type="journal article" date="2012" name="Nucleic Acids Res.">
        <title>Sequencing of the smallest Apicomplexan genome from the human pathogen Babesia microti.</title>
        <authorList>
            <person name="Cornillot E."/>
            <person name="Hadj-Kaddour K."/>
            <person name="Dassouli A."/>
            <person name="Noel B."/>
            <person name="Ranwez V."/>
            <person name="Vacherie B."/>
            <person name="Augagneur Y."/>
            <person name="Bres V."/>
            <person name="Duclos A."/>
            <person name="Randazzo S."/>
            <person name="Carcy B."/>
            <person name="Debierre-Grockiego F."/>
            <person name="Delbecq S."/>
            <person name="Moubri-Menage K."/>
            <person name="Shams-Eldin H."/>
            <person name="Usmani-Brown S."/>
            <person name="Bringaud F."/>
            <person name="Wincker P."/>
            <person name="Vivares C.P."/>
            <person name="Schwarz R.T."/>
            <person name="Schetters T.P."/>
            <person name="Krause P.J."/>
            <person name="Gorenflot A."/>
            <person name="Berry V."/>
            <person name="Barbe V."/>
            <person name="Ben Mamoun C."/>
        </authorList>
    </citation>
    <scope>NUCLEOTIDE SEQUENCE [LARGE SCALE GENOMIC DNA]</scope>
    <source>
        <strain evidence="12 13">RI</strain>
    </source>
</reference>
<dbReference type="GO" id="GO:0004655">
    <property type="term" value="F:porphobilinogen synthase activity"/>
    <property type="evidence" value="ECO:0007669"/>
    <property type="project" value="UniProtKB-EC"/>
</dbReference>
<dbReference type="GO" id="GO:0005829">
    <property type="term" value="C:cytosol"/>
    <property type="evidence" value="ECO:0007669"/>
    <property type="project" value="TreeGrafter"/>
</dbReference>
<evidence type="ECO:0000256" key="11">
    <source>
        <dbReference type="SAM" id="MobiDB-lite"/>
    </source>
</evidence>
<evidence type="ECO:0000256" key="6">
    <source>
        <dbReference type="ARBA" id="ARBA00023244"/>
    </source>
</evidence>
<reference evidence="12 13" key="2">
    <citation type="journal article" date="2013" name="PLoS ONE">
        <title>Whole genome mapping and re-organization of the nuclear and mitochondrial genomes of Babesia microti isolates.</title>
        <authorList>
            <person name="Cornillot E."/>
            <person name="Dassouli A."/>
            <person name="Garg A."/>
            <person name="Pachikara N."/>
            <person name="Randazzo S."/>
            <person name="Depoix D."/>
            <person name="Carcy B."/>
            <person name="Delbecq S."/>
            <person name="Frutos R."/>
            <person name="Silva J.C."/>
            <person name="Sutton R."/>
            <person name="Krause P.J."/>
            <person name="Mamoun C.B."/>
        </authorList>
    </citation>
    <scope>NUCLEOTIDE SEQUENCE [LARGE SCALE GENOMIC DNA]</scope>
    <source>
        <strain evidence="12 13">RI</strain>
    </source>
</reference>
<dbReference type="PANTHER" id="PTHR11458:SF0">
    <property type="entry name" value="DELTA-AMINOLEVULINIC ACID DEHYDRATASE"/>
    <property type="match status" value="1"/>
</dbReference>
<dbReference type="OrthoDB" id="952271at2759"/>
<dbReference type="Pfam" id="PF00490">
    <property type="entry name" value="ALAD"/>
    <property type="match status" value="1"/>
</dbReference>
<dbReference type="KEGG" id="bmic:BMR1_02g02930"/>
<dbReference type="InterPro" id="IPR001731">
    <property type="entry name" value="ALAD"/>
</dbReference>
<dbReference type="SUPFAM" id="SSF51569">
    <property type="entry name" value="Aldolase"/>
    <property type="match status" value="1"/>
</dbReference>
<comment type="pathway">
    <text evidence="1">Porphyrin-containing compound metabolism; protoporphyrin-IX biosynthesis; coproporphyrinogen-III from 5-aminolevulinate: step 1/4.</text>
</comment>
<keyword evidence="6" id="KW-0627">Porphyrin biosynthesis</keyword>
<dbReference type="Gene3D" id="3.20.20.70">
    <property type="entry name" value="Aldolase class I"/>
    <property type="match status" value="1"/>
</dbReference>
<sequence>MGRRQPLRATVGHGVMDLVILATILLAQTHAYILNHNNLSTLSAVTQQLQYSRSHKNDKHCKLFSSQQVCSLPTSNTLRQIASPSAKKDNGIRPRIQSLRSTTDDNQIYDDKIGDEDYEGDDYESDYENTESDGLSDYASDVDTPEPFEYNSRGELYVPAIQRLQRRRSTKSIRKIFRETLVNTSNIILPLIVHSDSTSTDDDGITVYSSNDAISKVMEAKKKGITTFLLIPRVDDKLKSPSANEGYNHEGMLPLLISNIKDKIPNVNIIADANVSHYTHEGYDGLVTIPGKIDNDATVQQVARQAVTLAEAGADMISISDILDGTTSITREILDMEGFTDVGLVAHVAKYSSTMLRRNSNGHDEKIEVDKMTYLNDPSNTSDVLMKLTELGASDAVTVEPSMLYMDLISKVKKMTSLPVIAYQSIGEVKLIKAACAANVVPEKNFVFEYLKSCGRAGADLIITHYAESIAQWLQDDMQQNGQLNVSLSI</sequence>
<dbReference type="GeneID" id="24424367"/>
<evidence type="ECO:0000256" key="9">
    <source>
        <dbReference type="ARBA" id="ARBA00047651"/>
    </source>
</evidence>
<dbReference type="VEuPathDB" id="PiroplasmaDB:BMR1_02g02930"/>
<name>A0A1R4AAP9_BABMR</name>
<proteinExistence type="inferred from homology"/>
<accession>A0A1R4AAP9</accession>
<evidence type="ECO:0000313" key="12">
    <source>
        <dbReference type="EMBL" id="SJK86057.1"/>
    </source>
</evidence>
<comment type="function">
    <text evidence="7">Catalyzes an early step in the biosynthesis of tetrapyrroles. Binds two molecules of 5-aminolevulinate per subunit, each at a distinct site, and catalyzes their condensation to form porphobilinogen.</text>
</comment>
<dbReference type="SMART" id="SM01004">
    <property type="entry name" value="ALAD"/>
    <property type="match status" value="1"/>
</dbReference>
<organism evidence="12 13">
    <name type="scientific">Babesia microti (strain RI)</name>
    <dbReference type="NCBI Taxonomy" id="1133968"/>
    <lineage>
        <taxon>Eukaryota</taxon>
        <taxon>Sar</taxon>
        <taxon>Alveolata</taxon>
        <taxon>Apicomplexa</taxon>
        <taxon>Aconoidasida</taxon>
        <taxon>Piroplasmida</taxon>
        <taxon>Babesiidae</taxon>
        <taxon>Babesia</taxon>
    </lineage>
</organism>
<evidence type="ECO:0000256" key="8">
    <source>
        <dbReference type="ARBA" id="ARBA00032837"/>
    </source>
</evidence>
<dbReference type="RefSeq" id="XP_021338254.1">
    <property type="nucleotide sequence ID" value="XM_021481633.1"/>
</dbReference>
<comment type="similarity">
    <text evidence="2 10">Belongs to the ALAD family.</text>
</comment>
<dbReference type="InterPro" id="IPR013785">
    <property type="entry name" value="Aldolase_TIM"/>
</dbReference>
<evidence type="ECO:0000256" key="10">
    <source>
        <dbReference type="RuleBase" id="RU004161"/>
    </source>
</evidence>
<gene>
    <name evidence="12" type="ORF">BMR1_02g02930</name>
</gene>
<dbReference type="AlphaFoldDB" id="A0A1R4AAP9"/>
<keyword evidence="5 12" id="KW-0456">Lyase</keyword>
<dbReference type="PANTHER" id="PTHR11458">
    <property type="entry name" value="DELTA-AMINOLEVULINIC ACID DEHYDRATASE"/>
    <property type="match status" value="1"/>
</dbReference>
<reference evidence="12 13" key="3">
    <citation type="journal article" date="2016" name="Sci. Rep.">
        <title>Genome-wide diversity and gene expression profiling of Babesia microti isolates identify polymorphic genes that mediate host-pathogen interactions.</title>
        <authorList>
            <person name="Silva J.C."/>
            <person name="Cornillot E."/>
            <person name="McCracken C."/>
            <person name="Usmani-Brown S."/>
            <person name="Dwivedi A."/>
            <person name="Ifeonu O.O."/>
            <person name="Crabtree J."/>
            <person name="Gotia H.T."/>
            <person name="Virji A.Z."/>
            <person name="Reynes C."/>
            <person name="Colinge J."/>
            <person name="Kumar V."/>
            <person name="Lawres L."/>
            <person name="Pazzi J.E."/>
            <person name="Pablo J.V."/>
            <person name="Hung C."/>
            <person name="Brancato J."/>
            <person name="Kumari P."/>
            <person name="Orvis J."/>
            <person name="Tretina K."/>
            <person name="Chibucos M."/>
            <person name="Ott S."/>
            <person name="Sadzewicz L."/>
            <person name="Sengamalay N."/>
            <person name="Shetty A.C."/>
            <person name="Su Q."/>
            <person name="Tallon L."/>
            <person name="Fraser C.M."/>
            <person name="Frutos R."/>
            <person name="Molina D.M."/>
            <person name="Krause P.J."/>
            <person name="Ben Mamoun C."/>
        </authorList>
    </citation>
    <scope>NUCLEOTIDE SEQUENCE [LARGE SCALE GENOMIC DNA]</scope>
    <source>
        <strain evidence="12 13">RI</strain>
    </source>
</reference>
<dbReference type="GO" id="GO:0006782">
    <property type="term" value="P:protoporphyrinogen IX biosynthetic process"/>
    <property type="evidence" value="ECO:0007669"/>
    <property type="project" value="UniProtKB-UniPathway"/>
</dbReference>
<evidence type="ECO:0000256" key="2">
    <source>
        <dbReference type="ARBA" id="ARBA00008055"/>
    </source>
</evidence>
<comment type="catalytic activity">
    <reaction evidence="9">
        <text>2 5-aminolevulinate = porphobilinogen + 2 H2O + H(+)</text>
        <dbReference type="Rhea" id="RHEA:24064"/>
        <dbReference type="ChEBI" id="CHEBI:15377"/>
        <dbReference type="ChEBI" id="CHEBI:15378"/>
        <dbReference type="ChEBI" id="CHEBI:58126"/>
        <dbReference type="ChEBI" id="CHEBI:356416"/>
        <dbReference type="EC" id="4.2.1.24"/>
    </reaction>
</comment>
<evidence type="ECO:0000256" key="3">
    <source>
        <dbReference type="ARBA" id="ARBA00012053"/>
    </source>
</evidence>
<keyword evidence="13" id="KW-1185">Reference proteome</keyword>
<evidence type="ECO:0000256" key="7">
    <source>
        <dbReference type="ARBA" id="ARBA00025628"/>
    </source>
</evidence>
<dbReference type="UniPathway" id="UPA00251">
    <property type="reaction ID" value="UER00318"/>
</dbReference>